<evidence type="ECO:0000256" key="5">
    <source>
        <dbReference type="ARBA" id="ARBA00022490"/>
    </source>
</evidence>
<dbReference type="PRINTS" id="PR01348">
    <property type="entry name" value="ICLNCHANNEL"/>
</dbReference>
<dbReference type="PANTHER" id="PTHR21399">
    <property type="entry name" value="CHLORIDE CONDUCTANCE REGULATORY PROTEIN ICLN"/>
    <property type="match status" value="1"/>
</dbReference>
<dbReference type="GO" id="GO:0045292">
    <property type="term" value="P:mRNA cis splicing, via spliceosome"/>
    <property type="evidence" value="ECO:0007669"/>
    <property type="project" value="TreeGrafter"/>
</dbReference>
<dbReference type="Gene3D" id="2.30.29.30">
    <property type="entry name" value="Pleckstrin-homology domain (PH domain)/Phosphotyrosine-binding domain (PTB)"/>
    <property type="match status" value="1"/>
</dbReference>
<feature type="compositionally biased region" description="Acidic residues" evidence="8">
    <location>
        <begin position="97"/>
        <end position="113"/>
    </location>
</feature>
<evidence type="ECO:0000256" key="3">
    <source>
        <dbReference type="ARBA" id="ARBA00007054"/>
    </source>
</evidence>
<protein>
    <recommendedName>
        <fullName evidence="4">Methylosome subunit pICln</fullName>
    </recommendedName>
</protein>
<feature type="region of interest" description="Disordered" evidence="8">
    <location>
        <begin position="92"/>
        <end position="118"/>
    </location>
</feature>
<sequence>KLRVAQLYTMVVITNFPPPMEGIKVEQPLVSVFFNEDLKGKGTLYVAESRLSWVQDTTEQGFSLEYPSMTMYAISRDIEAHGHECILVVVDTGPGTEGEDSEVDNEDEEEDVDSNSQTVSVRLVPDDKNSLYSIYNAMKECSALHPDPDESISEDDIYEDADEENDGNIYTNGYQNSYRFGLGNQTSNGQNHNELMETEGQFEDAESEQED</sequence>
<name>A0A1B6DPA4_9HEMI</name>
<dbReference type="EMBL" id="GEDC01009784">
    <property type="protein sequence ID" value="JAS27514.1"/>
    <property type="molecule type" value="Transcribed_RNA"/>
</dbReference>
<dbReference type="InterPro" id="IPR011993">
    <property type="entry name" value="PH-like_dom_sf"/>
</dbReference>
<gene>
    <name evidence="9" type="ORF">g.467</name>
</gene>
<dbReference type="GO" id="GO:0005886">
    <property type="term" value="C:plasma membrane"/>
    <property type="evidence" value="ECO:0007669"/>
    <property type="project" value="InterPro"/>
</dbReference>
<dbReference type="GO" id="GO:0034709">
    <property type="term" value="C:methylosome"/>
    <property type="evidence" value="ECO:0007669"/>
    <property type="project" value="InterPro"/>
</dbReference>
<reference evidence="9" key="1">
    <citation type="submission" date="2015-12" db="EMBL/GenBank/DDBJ databases">
        <title>De novo transcriptome assembly of four potential Pierce s Disease insect vectors from Arizona vineyards.</title>
        <authorList>
            <person name="Tassone E.E."/>
        </authorList>
    </citation>
    <scope>NUCLEOTIDE SEQUENCE</scope>
</reference>
<evidence type="ECO:0000256" key="8">
    <source>
        <dbReference type="SAM" id="MobiDB-lite"/>
    </source>
</evidence>
<evidence type="ECO:0000256" key="1">
    <source>
        <dbReference type="ARBA" id="ARBA00004123"/>
    </source>
</evidence>
<dbReference type="PANTHER" id="PTHR21399:SF0">
    <property type="entry name" value="METHYLOSOME SUBUNIT PICLN"/>
    <property type="match status" value="1"/>
</dbReference>
<feature type="region of interest" description="Disordered" evidence="8">
    <location>
        <begin position="183"/>
        <end position="211"/>
    </location>
</feature>
<evidence type="ECO:0000256" key="7">
    <source>
        <dbReference type="ARBA" id="ARBA00045890"/>
    </source>
</evidence>
<proteinExistence type="inferred from homology"/>
<evidence type="ECO:0000256" key="6">
    <source>
        <dbReference type="ARBA" id="ARBA00023242"/>
    </source>
</evidence>
<dbReference type="GO" id="GO:0034715">
    <property type="term" value="C:pICln-Sm protein complex"/>
    <property type="evidence" value="ECO:0007669"/>
    <property type="project" value="InterPro"/>
</dbReference>
<evidence type="ECO:0000313" key="9">
    <source>
        <dbReference type="EMBL" id="JAS27514.1"/>
    </source>
</evidence>
<keyword evidence="6" id="KW-0539">Nucleus</keyword>
<accession>A0A1B6DPA4</accession>
<feature type="compositionally biased region" description="Acidic residues" evidence="8">
    <location>
        <begin position="196"/>
        <end position="211"/>
    </location>
</feature>
<dbReference type="GO" id="GO:0006821">
    <property type="term" value="P:chloride transport"/>
    <property type="evidence" value="ECO:0007669"/>
    <property type="project" value="InterPro"/>
</dbReference>
<dbReference type="GO" id="GO:0005829">
    <property type="term" value="C:cytosol"/>
    <property type="evidence" value="ECO:0007669"/>
    <property type="project" value="InterPro"/>
</dbReference>
<dbReference type="AlphaFoldDB" id="A0A1B6DPA4"/>
<dbReference type="InterPro" id="IPR039924">
    <property type="entry name" value="ICln/Lot5/Saf5"/>
</dbReference>
<dbReference type="GO" id="GO:0000387">
    <property type="term" value="P:spliceosomal snRNP assembly"/>
    <property type="evidence" value="ECO:0007669"/>
    <property type="project" value="InterPro"/>
</dbReference>
<dbReference type="InterPro" id="IPR003521">
    <property type="entry name" value="ICln"/>
</dbReference>
<comment type="function">
    <text evidence="7">Involved in both the assembly of spliceosomal snRNPs and the methylation of Sm proteins. Chaperone that regulates the assembly of spliceosomal U1, U2, U4 and U5 small nuclear ribonucleoproteins (snRNPs), the building blocks of the spliceosome, and thereby plays an important role in the splicing of cellular pre-mRNAs. Most spliceosomal snRNPs contain a common set of Sm proteins SNRPB, SNRPD1, SNRPD2, SNRPD3, SNRPE, SNRPF and SNRPG that assemble in a heptameric protein ring on the Sm site of the small nuclear RNA to form the core snRNP (Sm core). In the cytosol, the Sm proteins SNRPD1, SNRPD2, SNRPE, SNRPF and SNRPG are trapped in an inactive 6S pICln-Sm complex by the chaperone CLNS1A that controls the assembly of the core snRNP. Dissociation by the SMN complex of CLNS1A from the trapped Sm proteins and their transfer to an SMN-Sm complex triggers the assembly of core snRNPs and their transport to the nucleus.</text>
</comment>
<feature type="compositionally biased region" description="Polar residues" evidence="8">
    <location>
        <begin position="183"/>
        <end position="193"/>
    </location>
</feature>
<evidence type="ECO:0000256" key="4">
    <source>
        <dbReference type="ARBA" id="ARBA00015653"/>
    </source>
</evidence>
<dbReference type="GO" id="GO:0005681">
    <property type="term" value="C:spliceosomal complex"/>
    <property type="evidence" value="ECO:0007669"/>
    <property type="project" value="TreeGrafter"/>
</dbReference>
<evidence type="ECO:0000256" key="2">
    <source>
        <dbReference type="ARBA" id="ARBA00004496"/>
    </source>
</evidence>
<dbReference type="GO" id="GO:0006884">
    <property type="term" value="P:cell volume homeostasis"/>
    <property type="evidence" value="ECO:0007669"/>
    <property type="project" value="InterPro"/>
</dbReference>
<organism evidence="9">
    <name type="scientific">Clastoptera arizonana</name>
    <name type="common">Arizona spittle bug</name>
    <dbReference type="NCBI Taxonomy" id="38151"/>
    <lineage>
        <taxon>Eukaryota</taxon>
        <taxon>Metazoa</taxon>
        <taxon>Ecdysozoa</taxon>
        <taxon>Arthropoda</taxon>
        <taxon>Hexapoda</taxon>
        <taxon>Insecta</taxon>
        <taxon>Pterygota</taxon>
        <taxon>Neoptera</taxon>
        <taxon>Paraneoptera</taxon>
        <taxon>Hemiptera</taxon>
        <taxon>Auchenorrhyncha</taxon>
        <taxon>Cercopoidea</taxon>
        <taxon>Clastopteridae</taxon>
        <taxon>Clastoptera</taxon>
    </lineage>
</organism>
<dbReference type="Pfam" id="PF03517">
    <property type="entry name" value="Voldacs"/>
    <property type="match status" value="1"/>
</dbReference>
<comment type="similarity">
    <text evidence="3">Belongs to the pICln (TC 1.A.47) family.</text>
</comment>
<comment type="subcellular location">
    <subcellularLocation>
        <location evidence="2">Cytoplasm</location>
    </subcellularLocation>
    <subcellularLocation>
        <location evidence="1">Nucleus</location>
    </subcellularLocation>
</comment>
<keyword evidence="5" id="KW-0963">Cytoplasm</keyword>
<feature type="non-terminal residue" evidence="9">
    <location>
        <position position="1"/>
    </location>
</feature>